<keyword evidence="8" id="KW-1185">Reference proteome</keyword>
<evidence type="ECO:0000256" key="2">
    <source>
        <dbReference type="ARBA" id="ARBA00006706"/>
    </source>
</evidence>
<dbReference type="EMBL" id="LANX01000001">
    <property type="protein sequence ID" value="KJV69323.1"/>
    <property type="molecule type" value="Genomic_DNA"/>
</dbReference>
<comment type="cofactor">
    <cofactor evidence="1">
        <name>Mg(2+)</name>
        <dbReference type="ChEBI" id="CHEBI:18420"/>
    </cofactor>
</comment>
<sequence>MQVIDDLKHMEDLMISQSHNEISLITDIICHLMQSGGKRIRPIILFTICKMFNYHERTKIYTAAAIEFIHNATLLHDDVIDSSELRRGVHTSNFIWGNKASILVGDFLLASAFQWITLCNSFPLLSILSQTSSTIITGEIKQMLTQNNFNITQEEYIEIIATKTASLFSATCESAALISNATKKEQLALKAFGYNLGISFQIVDDILDYTAENDKFGKSKGNDFYEGKITLPIIIAYKNATKEEKKFWNQLITSKHKNFEQAFTYIKAHDAIHESIKLAQTYINKAKYNLEIFSESQSKLQLQKLLDSIVYRQF</sequence>
<dbReference type="Pfam" id="PF00348">
    <property type="entry name" value="polyprenyl_synt"/>
    <property type="match status" value="1"/>
</dbReference>
<dbReference type="PANTHER" id="PTHR12001:SF69">
    <property type="entry name" value="ALL TRANS-POLYPRENYL-DIPHOSPHATE SYNTHASE PDSS1"/>
    <property type="match status" value="1"/>
</dbReference>
<proteinExistence type="inferred from homology"/>
<dbReference type="SUPFAM" id="SSF48576">
    <property type="entry name" value="Terpenoid synthases"/>
    <property type="match status" value="1"/>
</dbReference>
<organism evidence="7 8">
    <name type="scientific">Candidatus Neoehrlichia procyonis str. RAC413</name>
    <dbReference type="NCBI Taxonomy" id="1359163"/>
    <lineage>
        <taxon>Bacteria</taxon>
        <taxon>Pseudomonadati</taxon>
        <taxon>Pseudomonadota</taxon>
        <taxon>Alphaproteobacteria</taxon>
        <taxon>Rickettsiales</taxon>
        <taxon>Anaplasmataceae</taxon>
        <taxon>Candidatus Neoehrlichia</taxon>
    </lineage>
</organism>
<keyword evidence="4" id="KW-0479">Metal-binding</keyword>
<dbReference type="PATRIC" id="fig|1359163.3.peg.686"/>
<dbReference type="InterPro" id="IPR008949">
    <property type="entry name" value="Isoprenoid_synthase_dom_sf"/>
</dbReference>
<keyword evidence="3 6" id="KW-0808">Transferase</keyword>
<dbReference type="Proteomes" id="UP000033562">
    <property type="component" value="Unassembled WGS sequence"/>
</dbReference>
<comment type="similarity">
    <text evidence="2 6">Belongs to the FPP/GGPP synthase family.</text>
</comment>
<evidence type="ECO:0000313" key="8">
    <source>
        <dbReference type="Proteomes" id="UP000033562"/>
    </source>
</evidence>
<evidence type="ECO:0000313" key="7">
    <source>
        <dbReference type="EMBL" id="KJV69323.1"/>
    </source>
</evidence>
<evidence type="ECO:0000256" key="3">
    <source>
        <dbReference type="ARBA" id="ARBA00022679"/>
    </source>
</evidence>
<evidence type="ECO:0000256" key="5">
    <source>
        <dbReference type="ARBA" id="ARBA00022842"/>
    </source>
</evidence>
<keyword evidence="5" id="KW-0460">Magnesium</keyword>
<evidence type="ECO:0000256" key="4">
    <source>
        <dbReference type="ARBA" id="ARBA00022723"/>
    </source>
</evidence>
<dbReference type="InterPro" id="IPR000092">
    <property type="entry name" value="Polyprenyl_synt"/>
</dbReference>
<reference evidence="7 8" key="1">
    <citation type="submission" date="2015-02" db="EMBL/GenBank/DDBJ databases">
        <title>Genome Sequencing of Rickettsiales.</title>
        <authorList>
            <person name="Daugherty S.C."/>
            <person name="Su Q."/>
            <person name="Abolude K."/>
            <person name="Beier-Sexton M."/>
            <person name="Carlyon J.A."/>
            <person name="Carter R."/>
            <person name="Day N.P."/>
            <person name="Dumler S.J."/>
            <person name="Dyachenko V."/>
            <person name="Godinez A."/>
            <person name="Kurtti T.J."/>
            <person name="Lichay M."/>
            <person name="Mullins K.E."/>
            <person name="Ott S."/>
            <person name="Pappas-Brown V."/>
            <person name="Paris D.H."/>
            <person name="Patel P."/>
            <person name="Richards A.L."/>
            <person name="Sadzewicz L."/>
            <person name="Sears K."/>
            <person name="Seidman D."/>
            <person name="Sengamalay N."/>
            <person name="Stenos J."/>
            <person name="Tallon L.J."/>
            <person name="Vincent G."/>
            <person name="Fraser C.M."/>
            <person name="Munderloh U."/>
            <person name="Dunning-Hotopp J.C."/>
        </authorList>
    </citation>
    <scope>NUCLEOTIDE SEQUENCE [LARGE SCALE GENOMIC DNA]</scope>
    <source>
        <strain evidence="7 8">RAC413</strain>
    </source>
</reference>
<dbReference type="GO" id="GO:0046872">
    <property type="term" value="F:metal ion binding"/>
    <property type="evidence" value="ECO:0007669"/>
    <property type="project" value="UniProtKB-KW"/>
</dbReference>
<dbReference type="GO" id="GO:0008299">
    <property type="term" value="P:isoprenoid biosynthetic process"/>
    <property type="evidence" value="ECO:0007669"/>
    <property type="project" value="InterPro"/>
</dbReference>
<gene>
    <name evidence="7" type="ORF">NLO413_0711</name>
</gene>
<dbReference type="STRING" id="1359163.NLO413_0711"/>
<evidence type="ECO:0000256" key="1">
    <source>
        <dbReference type="ARBA" id="ARBA00001946"/>
    </source>
</evidence>
<evidence type="ECO:0000256" key="6">
    <source>
        <dbReference type="RuleBase" id="RU004466"/>
    </source>
</evidence>
<protein>
    <submittedName>
        <fullName evidence="7">Polyprenyl synthetase family protein</fullName>
    </submittedName>
</protein>
<dbReference type="SFLD" id="SFLDS00005">
    <property type="entry name" value="Isoprenoid_Synthase_Type_I"/>
    <property type="match status" value="1"/>
</dbReference>
<dbReference type="CDD" id="cd00685">
    <property type="entry name" value="Trans_IPPS_HT"/>
    <property type="match status" value="1"/>
</dbReference>
<dbReference type="InterPro" id="IPR033749">
    <property type="entry name" value="Polyprenyl_synt_CS"/>
</dbReference>
<dbReference type="AlphaFoldDB" id="A0A0F3NMN5"/>
<dbReference type="GO" id="GO:0004659">
    <property type="term" value="F:prenyltransferase activity"/>
    <property type="evidence" value="ECO:0007669"/>
    <property type="project" value="InterPro"/>
</dbReference>
<dbReference type="PROSITE" id="PS00723">
    <property type="entry name" value="POLYPRENYL_SYNTHASE_1"/>
    <property type="match status" value="1"/>
</dbReference>
<dbReference type="PANTHER" id="PTHR12001">
    <property type="entry name" value="GERANYLGERANYL PYROPHOSPHATE SYNTHASE"/>
    <property type="match status" value="1"/>
</dbReference>
<name>A0A0F3NMN5_9RICK</name>
<dbReference type="PROSITE" id="PS00444">
    <property type="entry name" value="POLYPRENYL_SYNTHASE_2"/>
    <property type="match status" value="1"/>
</dbReference>
<dbReference type="Gene3D" id="1.10.600.10">
    <property type="entry name" value="Farnesyl Diphosphate Synthase"/>
    <property type="match status" value="1"/>
</dbReference>
<comment type="caution">
    <text evidence="7">The sequence shown here is derived from an EMBL/GenBank/DDBJ whole genome shotgun (WGS) entry which is preliminary data.</text>
</comment>
<accession>A0A0F3NMN5</accession>